<protein>
    <submittedName>
        <fullName evidence="4">LysM domain-containing protein</fullName>
    </submittedName>
</protein>
<feature type="transmembrane region" description="Helical" evidence="2">
    <location>
        <begin position="914"/>
        <end position="939"/>
    </location>
</feature>
<feature type="transmembrane region" description="Helical" evidence="2">
    <location>
        <begin position="883"/>
        <end position="902"/>
    </location>
</feature>
<dbReference type="Pfam" id="PF01476">
    <property type="entry name" value="LysM"/>
    <property type="match status" value="1"/>
</dbReference>
<evidence type="ECO:0000256" key="1">
    <source>
        <dbReference type="SAM" id="MobiDB-lite"/>
    </source>
</evidence>
<comment type="caution">
    <text evidence="4">The sequence shown here is derived from an EMBL/GenBank/DDBJ whole genome shotgun (WGS) entry which is preliminary data.</text>
</comment>
<dbReference type="CDD" id="cd00118">
    <property type="entry name" value="LysM"/>
    <property type="match status" value="1"/>
</dbReference>
<dbReference type="SUPFAM" id="SSF54106">
    <property type="entry name" value="LysM domain"/>
    <property type="match status" value="1"/>
</dbReference>
<dbReference type="Pfam" id="PF20249">
    <property type="entry name" value="VasX_N"/>
    <property type="match status" value="1"/>
</dbReference>
<dbReference type="PROSITE" id="PS51782">
    <property type="entry name" value="LYSM"/>
    <property type="match status" value="1"/>
</dbReference>
<reference evidence="4 5" key="1">
    <citation type="submission" date="2018-06" db="EMBL/GenBank/DDBJ databases">
        <title>Freshwater and sediment microbial communities from various areas in North America, analyzing microbe dynamics in response to fracking.</title>
        <authorList>
            <person name="Lamendella R."/>
        </authorList>
    </citation>
    <scope>NUCLEOTIDE SEQUENCE [LARGE SCALE GENOMIC DNA]</scope>
    <source>
        <strain evidence="4 5">17</strain>
    </source>
</reference>
<keyword evidence="2" id="KW-0472">Membrane</keyword>
<dbReference type="InterPro" id="IPR018392">
    <property type="entry name" value="LysM"/>
</dbReference>
<evidence type="ECO:0000313" key="4">
    <source>
        <dbReference type="EMBL" id="RAJ01376.1"/>
    </source>
</evidence>
<dbReference type="InterPro" id="IPR036779">
    <property type="entry name" value="LysM_dom_sf"/>
</dbReference>
<feature type="compositionally biased region" description="Polar residues" evidence="1">
    <location>
        <begin position="38"/>
        <end position="62"/>
    </location>
</feature>
<dbReference type="PANTHER" id="PTHR33734">
    <property type="entry name" value="LYSM DOMAIN-CONTAINING GPI-ANCHORED PROTEIN 2"/>
    <property type="match status" value="1"/>
</dbReference>
<dbReference type="Proteomes" id="UP000249422">
    <property type="component" value="Unassembled WGS sequence"/>
</dbReference>
<accession>A0AAX1PEX0</accession>
<keyword evidence="2" id="KW-0812">Transmembrane</keyword>
<feature type="domain" description="LysM" evidence="3">
    <location>
        <begin position="3"/>
        <end position="47"/>
    </location>
</feature>
<dbReference type="RefSeq" id="WP_111589287.1">
    <property type="nucleotide sequence ID" value="NZ_CAWNWF010000017.1"/>
</dbReference>
<proteinExistence type="predicted"/>
<dbReference type="Gene3D" id="3.10.350.10">
    <property type="entry name" value="LysM domain"/>
    <property type="match status" value="1"/>
</dbReference>
<feature type="region of interest" description="Disordered" evidence="1">
    <location>
        <begin position="38"/>
        <end position="68"/>
    </location>
</feature>
<evidence type="ECO:0000313" key="5">
    <source>
        <dbReference type="Proteomes" id="UP000249422"/>
    </source>
</evidence>
<dbReference type="CDD" id="cd20708">
    <property type="entry name" value="MIX_IV"/>
    <property type="match status" value="1"/>
</dbReference>
<dbReference type="SMART" id="SM00257">
    <property type="entry name" value="LysM"/>
    <property type="match status" value="1"/>
</dbReference>
<feature type="region of interest" description="Disordered" evidence="1">
    <location>
        <begin position="661"/>
        <end position="681"/>
    </location>
</feature>
<sequence>MGKTYLVKQGDTLGDIARRNNTTVDAIAKLNGITDPNKINSGQTLKLPESNSAAAGDTSTQPKGGANADALASGITDCQSPAGVCPCNGDISLVPVRYAIDEQPASKGGAQPHPLPKGPDFRWPLALKGSAYTLRQLRDGWLYVYNETSKELDEYEIKGAQFIHASKGSKGHVIYPRSAMLSLCYSPHVWSERIKSIMSDVDKGKSVRSQWMRTLSLPAFVRNLGHTHGAPIDQLNNVADMNDGNQAFVLSCTPLLKDVDEDQQGDVRLLSHKAAYSQSIYMTNMPDPKSAMMIALDDPLADVADLSMVVNSLMAQQDVLLGSNDEERKQTSHKLMMAEVTRNLARVRVGEQDLPASVRGDAAKAYEFETVLDEYLGYRNLEQMEEMSGEALGAMRGIRSPLAKRVDDLQKTLANEYGFTPSLAQEKAWSERSRFQNEVNWKGLNDFVARYQAPLAELAHELALAHQDLSVAISHLKADPLPLGLDPEQVKGQAYLSLLFAEAGQALSLSCQDERAVEAMKKLASTPSNLLALGPYGFDVRLFDGLTAQTVDQPWLTGSSGDMTAFWGRLADLESLLGDEHIKQKGWYQASAAVFDAMREASRELANGARETLLAIVLPHGNINNLGTLLRLVLLESVLGEMPLQLAEHGAYRTKQKAFEQSVAKEQQSSHTDRSGGYQSKHHLDAQSVIKQQKMLALMQEASPLIQLKADAYTEAGRQYVRGYLTRVSEALGSGKRELFTALNSNNTVPNMGTVGGLVALINLWNLLVVTQATGESINSVGGGRAAAQWGAAVGWTGNAVMALYQGQAWTALQEVPSLKNMSIKLAISESDHVAIVKTFTNRMLAFAGLGLVAAAAEAWDTFEAAKDPLLGEVERLLMRAKIWVLGGQGVVFFIQVATLGSSSFGLGAISAIFATWMLTSLFVLGVAYLLLTVLINIFKRSELEKWLAQSTWGTQPNTHWTAEQELKELEHIVHKPAARIVTKEASSRFGWGGTSYDRYLEIDLPGYLQGQWFDLHLSGQPQLGIGQGAGIRSVEEVKRLAASMTPYTPVLSDGRWQGSQFSLWLGPQNSEYRLTVSYGGLYGGQLIFSGKASRGEMTLSASSTGALAMTRLPVGTAKG</sequence>
<dbReference type="InterPro" id="IPR048126">
    <property type="entry name" value="Toxin_VasX"/>
</dbReference>
<dbReference type="AlphaFoldDB" id="A0AAX1PEX0"/>
<keyword evidence="2" id="KW-1133">Transmembrane helix</keyword>
<evidence type="ECO:0000256" key="2">
    <source>
        <dbReference type="SAM" id="Phobius"/>
    </source>
</evidence>
<dbReference type="NCBIfam" id="NF041559">
    <property type="entry name" value="BTH_I2691_fam"/>
    <property type="match status" value="1"/>
</dbReference>
<dbReference type="EMBL" id="QLLM01000017">
    <property type="protein sequence ID" value="RAJ01376.1"/>
    <property type="molecule type" value="Genomic_DNA"/>
</dbReference>
<organism evidence="4 5">
    <name type="scientific">Aeromonas salmonicida</name>
    <dbReference type="NCBI Taxonomy" id="645"/>
    <lineage>
        <taxon>Bacteria</taxon>
        <taxon>Pseudomonadati</taxon>
        <taxon>Pseudomonadota</taxon>
        <taxon>Gammaproteobacteria</taxon>
        <taxon>Aeromonadales</taxon>
        <taxon>Aeromonadaceae</taxon>
        <taxon>Aeromonas</taxon>
    </lineage>
</organism>
<evidence type="ECO:0000259" key="3">
    <source>
        <dbReference type="PROSITE" id="PS51782"/>
    </source>
</evidence>
<name>A0AAX1PEX0_AERSA</name>
<dbReference type="PANTHER" id="PTHR33734:SF22">
    <property type="entry name" value="MEMBRANE-BOUND LYTIC MUREIN TRANSGLYCOSYLASE D"/>
    <property type="match status" value="1"/>
</dbReference>
<dbReference type="InterPro" id="IPR046864">
    <property type="entry name" value="VasX_N"/>
</dbReference>
<gene>
    <name evidence="4" type="ORF">DEU50_1175</name>
</gene>